<evidence type="ECO:0000256" key="2">
    <source>
        <dbReference type="SAM" id="Phobius"/>
    </source>
</evidence>
<keyword evidence="2" id="KW-0812">Transmembrane</keyword>
<gene>
    <name evidence="3" type="ORF">HU200_047671</name>
</gene>
<dbReference type="OrthoDB" id="695313at2759"/>
<name>A0A835ECS4_9POAL</name>
<organism evidence="3 4">
    <name type="scientific">Digitaria exilis</name>
    <dbReference type="NCBI Taxonomy" id="1010633"/>
    <lineage>
        <taxon>Eukaryota</taxon>
        <taxon>Viridiplantae</taxon>
        <taxon>Streptophyta</taxon>
        <taxon>Embryophyta</taxon>
        <taxon>Tracheophyta</taxon>
        <taxon>Spermatophyta</taxon>
        <taxon>Magnoliopsida</taxon>
        <taxon>Liliopsida</taxon>
        <taxon>Poales</taxon>
        <taxon>Poaceae</taxon>
        <taxon>PACMAD clade</taxon>
        <taxon>Panicoideae</taxon>
        <taxon>Panicodae</taxon>
        <taxon>Paniceae</taxon>
        <taxon>Anthephorinae</taxon>
        <taxon>Digitaria</taxon>
    </lineage>
</organism>
<dbReference type="Proteomes" id="UP000636709">
    <property type="component" value="Unassembled WGS sequence"/>
</dbReference>
<keyword evidence="2" id="KW-0472">Membrane</keyword>
<feature type="transmembrane region" description="Helical" evidence="2">
    <location>
        <begin position="91"/>
        <end position="109"/>
    </location>
</feature>
<keyword evidence="2" id="KW-1133">Transmembrane helix</keyword>
<comment type="caution">
    <text evidence="3">The sequence shown here is derived from an EMBL/GenBank/DDBJ whole genome shotgun (WGS) entry which is preliminary data.</text>
</comment>
<proteinExistence type="predicted"/>
<accession>A0A835ECS4</accession>
<dbReference type="EMBL" id="JACEFO010002178">
    <property type="protein sequence ID" value="KAF8675599.1"/>
    <property type="molecule type" value="Genomic_DNA"/>
</dbReference>
<evidence type="ECO:0000256" key="1">
    <source>
        <dbReference type="SAM" id="MobiDB-lite"/>
    </source>
</evidence>
<protein>
    <submittedName>
        <fullName evidence="3">Uncharacterized protein</fullName>
    </submittedName>
</protein>
<evidence type="ECO:0000313" key="3">
    <source>
        <dbReference type="EMBL" id="KAF8675599.1"/>
    </source>
</evidence>
<reference evidence="3" key="1">
    <citation type="submission" date="2020-07" db="EMBL/GenBank/DDBJ databases">
        <title>Genome sequence and genetic diversity analysis of an under-domesticated orphan crop, white fonio (Digitaria exilis).</title>
        <authorList>
            <person name="Bennetzen J.L."/>
            <person name="Chen S."/>
            <person name="Ma X."/>
            <person name="Wang X."/>
            <person name="Yssel A.E.J."/>
            <person name="Chaluvadi S.R."/>
            <person name="Johnson M."/>
            <person name="Gangashetty P."/>
            <person name="Hamidou F."/>
            <person name="Sanogo M.D."/>
            <person name="Zwaenepoel A."/>
            <person name="Wallace J."/>
            <person name="Van De Peer Y."/>
            <person name="Van Deynze A."/>
        </authorList>
    </citation>
    <scope>NUCLEOTIDE SEQUENCE</scope>
    <source>
        <tissue evidence="3">Leaves</tissue>
    </source>
</reference>
<evidence type="ECO:0000313" key="4">
    <source>
        <dbReference type="Proteomes" id="UP000636709"/>
    </source>
</evidence>
<keyword evidence="4" id="KW-1185">Reference proteome</keyword>
<dbReference type="AlphaFoldDB" id="A0A835ECS4"/>
<feature type="compositionally biased region" description="Low complexity" evidence="1">
    <location>
        <begin position="250"/>
        <end position="264"/>
    </location>
</feature>
<sequence>MEEACMPDRQFASAILAIGTLGTGGQLAYRTQQTTCDSKGTGVISLALALAAFRKAASASPLILSIYRLLSPHLPKPINRNPHEPAAMAMAVRAFYLSVVVLALVPFLAQATAAENLLVRSCSLTTTTLPPHCSEFPLGVDAPPTAASARTTAFIDHLHAPSPSGALADATAPHSLGVSAGARQHQDGTAAAQAAPVVVSGSEHNLVGESVSFERCAFRPPSTTTTHSDDSSPRNLGASATARQIWDNTASPEAAAARPAPRSPRGLDLHTSATIVEAAQRRGVTVSATTPATKAVLLRALPILAIPFLPRPVAALVVFSFLATPVRAWSGCSRLSHATCDLYKYDNETGTVDRRRPDPTVHAKCEHPLCHDDTYKRAVIHAQEHGRGDDPLLIYCSFHVLKRPPSILPWLNEDVTHMPIANPAAVAASGDRVCYVELTHMGYREGYYIRCPSPYSEGRGLACMEFPEEEIVAAVWEHRRLNYRDTVWPQHLTPTLTPTEKHDDL</sequence>
<feature type="region of interest" description="Disordered" evidence="1">
    <location>
        <begin position="249"/>
        <end position="268"/>
    </location>
</feature>